<sequence>MEIKFKPEPEKKDTGAGTSPEEKTAGTEENVSAAEIAEQTAETAGTEEPEAEKLAETEENVTEKSVGIKRRRRSRKNPVTDSEINGEDGAAGAGKSDRPEESHSGKSGGSRDLNGAGGFEDSEEDAIVETVGEAVEKKPMRLWQKILLGAGAVVLAVMLTFGFSIWREYSRTESTEGNPVEVTIEEGSSTRQVAQELKDAGVIRYETAFLMKIYFSDNRGKLRYGTFTLNDGMCLDDVIAALVTGGAQKEEQSFTIPEGYSIPMIAEKLENEGVMSQDEFLTAVKNAAANFQYADVLPAADQVFYQLEGYIFPDTYYLSEDMTGDELVAKILDEFLNKFDEQRQQEAANLGMSVEEVLIRASLVQKETERPEEYPMVAGVINNRLAQNMRLQFDSTVVYAMSEGMYGVERVLYDHLEIDSPYNTYKNDGLPVGPICSPSLEAIDGALHPAEHNYLYFQTDQVKNDGSNLYFETYEEHAAAAATTENPSASSDQRQETTAAPDGAEGTTGNTTAPDAAEGTAASESTGNTAAPDAAQ</sequence>
<evidence type="ECO:0000256" key="7">
    <source>
        <dbReference type="HAMAP-Rule" id="MF_02065"/>
    </source>
</evidence>
<feature type="compositionally biased region" description="Polar residues" evidence="8">
    <location>
        <begin position="486"/>
        <end position="498"/>
    </location>
</feature>
<dbReference type="GO" id="GO:0008932">
    <property type="term" value="F:lytic endotransglycosylase activity"/>
    <property type="evidence" value="ECO:0007669"/>
    <property type="project" value="UniProtKB-UniRule"/>
</dbReference>
<comment type="subcellular location">
    <subcellularLocation>
        <location evidence="7">Cell membrane</location>
        <topology evidence="7">Single-pass membrane protein</topology>
    </subcellularLocation>
</comment>
<dbReference type="InterPro" id="IPR003770">
    <property type="entry name" value="MLTG-like"/>
</dbReference>
<feature type="compositionally biased region" description="Basic and acidic residues" evidence="8">
    <location>
        <begin position="1"/>
        <end position="26"/>
    </location>
</feature>
<dbReference type="EC" id="4.2.2.29" evidence="7"/>
<evidence type="ECO:0000256" key="8">
    <source>
        <dbReference type="SAM" id="MobiDB-lite"/>
    </source>
</evidence>
<feature type="region of interest" description="Disordered" evidence="8">
    <location>
        <begin position="1"/>
        <end position="124"/>
    </location>
</feature>
<proteinExistence type="inferred from homology"/>
<evidence type="ECO:0000256" key="1">
    <source>
        <dbReference type="ARBA" id="ARBA00022475"/>
    </source>
</evidence>
<feature type="transmembrane region" description="Helical" evidence="7">
    <location>
        <begin position="146"/>
        <end position="166"/>
    </location>
</feature>
<feature type="compositionally biased region" description="Basic residues" evidence="8">
    <location>
        <begin position="67"/>
        <end position="76"/>
    </location>
</feature>
<keyword evidence="4 7" id="KW-0472">Membrane</keyword>
<dbReference type="Proteomes" id="UP000824169">
    <property type="component" value="Unassembled WGS sequence"/>
</dbReference>
<comment type="caution">
    <text evidence="9">The sequence shown here is derived from an EMBL/GenBank/DDBJ whole genome shotgun (WGS) entry which is preliminary data.</text>
</comment>
<dbReference type="PANTHER" id="PTHR30518">
    <property type="entry name" value="ENDOLYTIC MUREIN TRANSGLYCOSYLASE"/>
    <property type="match status" value="1"/>
</dbReference>
<dbReference type="CDD" id="cd08010">
    <property type="entry name" value="MltG_like"/>
    <property type="match status" value="1"/>
</dbReference>
<dbReference type="Pfam" id="PF02618">
    <property type="entry name" value="YceG"/>
    <property type="match status" value="1"/>
</dbReference>
<feature type="region of interest" description="Disordered" evidence="8">
    <location>
        <begin position="478"/>
        <end position="536"/>
    </location>
</feature>
<dbReference type="AlphaFoldDB" id="A0A9D1T952"/>
<dbReference type="GO" id="GO:0005886">
    <property type="term" value="C:plasma membrane"/>
    <property type="evidence" value="ECO:0007669"/>
    <property type="project" value="UniProtKB-SubCell"/>
</dbReference>
<dbReference type="EMBL" id="DVOO01000004">
    <property type="protein sequence ID" value="HIV24429.1"/>
    <property type="molecule type" value="Genomic_DNA"/>
</dbReference>
<feature type="compositionally biased region" description="Basic and acidic residues" evidence="8">
    <location>
        <begin position="95"/>
        <end position="104"/>
    </location>
</feature>
<reference evidence="9" key="2">
    <citation type="journal article" date="2021" name="PeerJ">
        <title>Extensive microbial diversity within the chicken gut microbiome revealed by metagenomics and culture.</title>
        <authorList>
            <person name="Gilroy R."/>
            <person name="Ravi A."/>
            <person name="Getino M."/>
            <person name="Pursley I."/>
            <person name="Horton D.L."/>
            <person name="Alikhan N.F."/>
            <person name="Baker D."/>
            <person name="Gharbi K."/>
            <person name="Hall N."/>
            <person name="Watson M."/>
            <person name="Adriaenssens E.M."/>
            <person name="Foster-Nyarko E."/>
            <person name="Jarju S."/>
            <person name="Secka A."/>
            <person name="Antonio M."/>
            <person name="Oren A."/>
            <person name="Chaudhuri R.R."/>
            <person name="La Ragione R."/>
            <person name="Hildebrand F."/>
            <person name="Pallen M.J."/>
        </authorList>
    </citation>
    <scope>NUCLEOTIDE SEQUENCE</scope>
    <source>
        <strain evidence="9">CHK188-20938</strain>
    </source>
</reference>
<keyword evidence="5 7" id="KW-0456">Lyase</keyword>
<dbReference type="Gene3D" id="3.30.1490.480">
    <property type="entry name" value="Endolytic murein transglycosylase"/>
    <property type="match status" value="2"/>
</dbReference>
<protein>
    <recommendedName>
        <fullName evidence="7">Endolytic murein transglycosylase</fullName>
        <ecNumber evidence="7">4.2.2.29</ecNumber>
    </recommendedName>
    <alternativeName>
        <fullName evidence="7">Peptidoglycan lytic transglycosylase</fullName>
    </alternativeName>
    <alternativeName>
        <fullName evidence="7">Peptidoglycan polymerization terminase</fullName>
    </alternativeName>
</protein>
<organism evidence="9 10">
    <name type="scientific">Candidatus Scatomonas pullistercoris</name>
    <dbReference type="NCBI Taxonomy" id="2840920"/>
    <lineage>
        <taxon>Bacteria</taxon>
        <taxon>Bacillati</taxon>
        <taxon>Bacillota</taxon>
        <taxon>Clostridia</taxon>
        <taxon>Lachnospirales</taxon>
        <taxon>Lachnospiraceae</taxon>
        <taxon>Lachnospiraceae incertae sedis</taxon>
        <taxon>Candidatus Scatomonas</taxon>
    </lineage>
</organism>
<keyword evidence="2 7" id="KW-0812">Transmembrane</keyword>
<keyword evidence="1 7" id="KW-1003">Cell membrane</keyword>
<comment type="similarity">
    <text evidence="7">Belongs to the transglycosylase MltG family.</text>
</comment>
<keyword evidence="6 7" id="KW-0961">Cell wall biogenesis/degradation</keyword>
<keyword evidence="3 7" id="KW-1133">Transmembrane helix</keyword>
<dbReference type="GO" id="GO:0071555">
    <property type="term" value="P:cell wall organization"/>
    <property type="evidence" value="ECO:0007669"/>
    <property type="project" value="UniProtKB-KW"/>
</dbReference>
<evidence type="ECO:0000313" key="9">
    <source>
        <dbReference type="EMBL" id="HIV24429.1"/>
    </source>
</evidence>
<gene>
    <name evidence="7 9" type="primary">mltG</name>
    <name evidence="9" type="ORF">IAB71_01360</name>
</gene>
<evidence type="ECO:0000256" key="2">
    <source>
        <dbReference type="ARBA" id="ARBA00022692"/>
    </source>
</evidence>
<dbReference type="GO" id="GO:0009252">
    <property type="term" value="P:peptidoglycan biosynthetic process"/>
    <property type="evidence" value="ECO:0007669"/>
    <property type="project" value="UniProtKB-UniRule"/>
</dbReference>
<evidence type="ECO:0000256" key="3">
    <source>
        <dbReference type="ARBA" id="ARBA00022989"/>
    </source>
</evidence>
<comment type="catalytic activity">
    <reaction evidence="7">
        <text>a peptidoglycan chain = a peptidoglycan chain with N-acetyl-1,6-anhydromuramyl-[peptide] at the reducing end + a peptidoglycan chain with N-acetylglucosamine at the non-reducing end.</text>
        <dbReference type="EC" id="4.2.2.29"/>
    </reaction>
</comment>
<dbReference type="PANTHER" id="PTHR30518:SF2">
    <property type="entry name" value="ENDOLYTIC MUREIN TRANSGLYCOSYLASE"/>
    <property type="match status" value="1"/>
</dbReference>
<feature type="compositionally biased region" description="Low complexity" evidence="8">
    <location>
        <begin position="33"/>
        <end position="44"/>
    </location>
</feature>
<feature type="site" description="Important for catalytic activity" evidence="7">
    <location>
        <position position="367"/>
    </location>
</feature>
<evidence type="ECO:0000256" key="5">
    <source>
        <dbReference type="ARBA" id="ARBA00023239"/>
    </source>
</evidence>
<accession>A0A9D1T952</accession>
<comment type="function">
    <text evidence="7">Functions as a peptidoglycan terminase that cleaves nascent peptidoglycan strands endolytically to terminate their elongation.</text>
</comment>
<dbReference type="NCBIfam" id="TIGR00247">
    <property type="entry name" value="endolytic transglycosylase MltG"/>
    <property type="match status" value="1"/>
</dbReference>
<dbReference type="HAMAP" id="MF_02065">
    <property type="entry name" value="MltG"/>
    <property type="match status" value="1"/>
</dbReference>
<evidence type="ECO:0000256" key="6">
    <source>
        <dbReference type="ARBA" id="ARBA00023316"/>
    </source>
</evidence>
<evidence type="ECO:0000256" key="4">
    <source>
        <dbReference type="ARBA" id="ARBA00023136"/>
    </source>
</evidence>
<reference evidence="9" key="1">
    <citation type="submission" date="2020-10" db="EMBL/GenBank/DDBJ databases">
        <authorList>
            <person name="Gilroy R."/>
        </authorList>
    </citation>
    <scope>NUCLEOTIDE SEQUENCE</scope>
    <source>
        <strain evidence="9">CHK188-20938</strain>
    </source>
</reference>
<name>A0A9D1T952_9FIRM</name>
<evidence type="ECO:0000313" key="10">
    <source>
        <dbReference type="Proteomes" id="UP000824169"/>
    </source>
</evidence>